<proteinExistence type="predicted"/>
<evidence type="ECO:0000313" key="3">
    <source>
        <dbReference type="Proteomes" id="UP000016933"/>
    </source>
</evidence>
<feature type="compositionally biased region" description="Low complexity" evidence="1">
    <location>
        <begin position="71"/>
        <end position="90"/>
    </location>
</feature>
<evidence type="ECO:0000313" key="2">
    <source>
        <dbReference type="EMBL" id="EME46767.1"/>
    </source>
</evidence>
<evidence type="ECO:0000256" key="1">
    <source>
        <dbReference type="SAM" id="MobiDB-lite"/>
    </source>
</evidence>
<name>N1PTR4_DOTSN</name>
<protein>
    <submittedName>
        <fullName evidence="2">Uncharacterized protein</fullName>
    </submittedName>
</protein>
<dbReference type="OrthoDB" id="5403747at2759"/>
<reference evidence="3" key="1">
    <citation type="journal article" date="2012" name="PLoS Genet.">
        <title>The genomes of the fungal plant pathogens Cladosporium fulvum and Dothistroma septosporum reveal adaptation to different hosts and lifestyles but also signatures of common ancestry.</title>
        <authorList>
            <person name="de Wit P.J.G.M."/>
            <person name="van der Burgt A."/>
            <person name="Oekmen B."/>
            <person name="Stergiopoulos I."/>
            <person name="Abd-Elsalam K.A."/>
            <person name="Aerts A.L."/>
            <person name="Bahkali A.H."/>
            <person name="Beenen H.G."/>
            <person name="Chettri P."/>
            <person name="Cox M.P."/>
            <person name="Datema E."/>
            <person name="de Vries R.P."/>
            <person name="Dhillon B."/>
            <person name="Ganley A.R."/>
            <person name="Griffiths S.A."/>
            <person name="Guo Y."/>
            <person name="Hamelin R.C."/>
            <person name="Henrissat B."/>
            <person name="Kabir M.S."/>
            <person name="Jashni M.K."/>
            <person name="Kema G."/>
            <person name="Klaubauf S."/>
            <person name="Lapidus A."/>
            <person name="Levasseur A."/>
            <person name="Lindquist E."/>
            <person name="Mehrabi R."/>
            <person name="Ohm R.A."/>
            <person name="Owen T.J."/>
            <person name="Salamov A."/>
            <person name="Schwelm A."/>
            <person name="Schijlen E."/>
            <person name="Sun H."/>
            <person name="van den Burg H.A."/>
            <person name="van Ham R.C.H.J."/>
            <person name="Zhang S."/>
            <person name="Goodwin S.B."/>
            <person name="Grigoriev I.V."/>
            <person name="Collemare J."/>
            <person name="Bradshaw R.E."/>
        </authorList>
    </citation>
    <scope>NUCLEOTIDE SEQUENCE [LARGE SCALE GENOMIC DNA]</scope>
    <source>
        <strain evidence="3">NZE10 / CBS 128990</strain>
    </source>
</reference>
<gene>
    <name evidence="2" type="ORF">DOTSEDRAFT_70680</name>
</gene>
<keyword evidence="3" id="KW-1185">Reference proteome</keyword>
<organism evidence="2 3">
    <name type="scientific">Dothistroma septosporum (strain NZE10 / CBS 128990)</name>
    <name type="common">Red band needle blight fungus</name>
    <name type="synonym">Mycosphaerella pini</name>
    <dbReference type="NCBI Taxonomy" id="675120"/>
    <lineage>
        <taxon>Eukaryota</taxon>
        <taxon>Fungi</taxon>
        <taxon>Dikarya</taxon>
        <taxon>Ascomycota</taxon>
        <taxon>Pezizomycotina</taxon>
        <taxon>Dothideomycetes</taxon>
        <taxon>Dothideomycetidae</taxon>
        <taxon>Mycosphaerellales</taxon>
        <taxon>Mycosphaerellaceae</taxon>
        <taxon>Dothistroma</taxon>
    </lineage>
</organism>
<accession>N1PTR4</accession>
<feature type="region of interest" description="Disordered" evidence="1">
    <location>
        <begin position="43"/>
        <end position="128"/>
    </location>
</feature>
<dbReference type="Proteomes" id="UP000016933">
    <property type="component" value="Unassembled WGS sequence"/>
</dbReference>
<reference evidence="2 3" key="2">
    <citation type="journal article" date="2012" name="PLoS Pathog.">
        <title>Diverse lifestyles and strategies of plant pathogenesis encoded in the genomes of eighteen Dothideomycetes fungi.</title>
        <authorList>
            <person name="Ohm R.A."/>
            <person name="Feau N."/>
            <person name="Henrissat B."/>
            <person name="Schoch C.L."/>
            <person name="Horwitz B.A."/>
            <person name="Barry K.W."/>
            <person name="Condon B.J."/>
            <person name="Copeland A.C."/>
            <person name="Dhillon B."/>
            <person name="Glaser F."/>
            <person name="Hesse C.N."/>
            <person name="Kosti I."/>
            <person name="LaButti K."/>
            <person name="Lindquist E.A."/>
            <person name="Lucas S."/>
            <person name="Salamov A.A."/>
            <person name="Bradshaw R.E."/>
            <person name="Ciuffetti L."/>
            <person name="Hamelin R.C."/>
            <person name="Kema G.H.J."/>
            <person name="Lawrence C."/>
            <person name="Scott J.A."/>
            <person name="Spatafora J.W."/>
            <person name="Turgeon B.G."/>
            <person name="de Wit P.J.G.M."/>
            <person name="Zhong S."/>
            <person name="Goodwin S.B."/>
            <person name="Grigoriev I.V."/>
        </authorList>
    </citation>
    <scope>NUCLEOTIDE SEQUENCE [LARGE SCALE GENOMIC DNA]</scope>
    <source>
        <strain evidence="3">NZE10 / CBS 128990</strain>
    </source>
</reference>
<dbReference type="EMBL" id="KB446537">
    <property type="protein sequence ID" value="EME46767.1"/>
    <property type="molecule type" value="Genomic_DNA"/>
</dbReference>
<sequence>MPAPILNERQMRLMAQVWQCTKTDPVIDYTKLAQLGGFSTAKSAHAQWDKVKRRIKTANGVGGTQPSKVRTSSTATRSPGSSTSGTSPSSSKKRSSSPEANPVPDKRPRRHIKKSRSYDYESPSESSS</sequence>
<dbReference type="AlphaFoldDB" id="N1PTR4"/>
<dbReference type="HOGENOM" id="CLU_1959530_0_0_1"/>
<dbReference type="OMA" id="MAQVWQC"/>